<dbReference type="EMBL" id="JAFBEB010000006">
    <property type="protein sequence ID" value="MBM7590625.1"/>
    <property type="molecule type" value="Genomic_DNA"/>
</dbReference>
<evidence type="ECO:0000256" key="8">
    <source>
        <dbReference type="ARBA" id="ARBA00022927"/>
    </source>
</evidence>
<evidence type="ECO:0000256" key="1">
    <source>
        <dbReference type="ARBA" id="ARBA00004413"/>
    </source>
</evidence>
<keyword evidence="8" id="KW-0653">Protein transport</keyword>
<dbReference type="PANTHER" id="PTHR38786:SF1">
    <property type="entry name" value="FLAGELLAR FLIJ PROTEIN"/>
    <property type="match status" value="1"/>
</dbReference>
<evidence type="ECO:0000256" key="3">
    <source>
        <dbReference type="ARBA" id="ARBA00020392"/>
    </source>
</evidence>
<evidence type="ECO:0000256" key="9">
    <source>
        <dbReference type="ARBA" id="ARBA00023136"/>
    </source>
</evidence>
<keyword evidence="6" id="KW-0145">Chemotaxis</keyword>
<keyword evidence="12" id="KW-0966">Cell projection</keyword>
<dbReference type="GO" id="GO:0044781">
    <property type="term" value="P:bacterial-type flagellum organization"/>
    <property type="evidence" value="ECO:0007669"/>
    <property type="project" value="UniProtKB-KW"/>
</dbReference>
<organism evidence="12 13">
    <name type="scientific">Brevibacillus fulvus</name>
    <dbReference type="NCBI Taxonomy" id="1125967"/>
    <lineage>
        <taxon>Bacteria</taxon>
        <taxon>Bacillati</taxon>
        <taxon>Bacillota</taxon>
        <taxon>Bacilli</taxon>
        <taxon>Bacillales</taxon>
        <taxon>Paenibacillaceae</taxon>
        <taxon>Brevibacillus</taxon>
    </lineage>
</organism>
<dbReference type="GO" id="GO:0006935">
    <property type="term" value="P:chemotaxis"/>
    <property type="evidence" value="ECO:0007669"/>
    <property type="project" value="UniProtKB-KW"/>
</dbReference>
<evidence type="ECO:0000256" key="4">
    <source>
        <dbReference type="ARBA" id="ARBA00022448"/>
    </source>
</evidence>
<protein>
    <recommendedName>
        <fullName evidence="3">Flagellar FliJ protein</fullName>
    </recommendedName>
</protein>
<dbReference type="PANTHER" id="PTHR38786">
    <property type="entry name" value="FLAGELLAR FLIJ PROTEIN"/>
    <property type="match status" value="1"/>
</dbReference>
<dbReference type="Proteomes" id="UP000717624">
    <property type="component" value="Unassembled WGS sequence"/>
</dbReference>
<keyword evidence="11" id="KW-0175">Coiled coil</keyword>
<dbReference type="InterPro" id="IPR053716">
    <property type="entry name" value="Flag_assembly_chemotaxis_eff"/>
</dbReference>
<evidence type="ECO:0000256" key="6">
    <source>
        <dbReference type="ARBA" id="ARBA00022500"/>
    </source>
</evidence>
<dbReference type="AlphaFoldDB" id="A0A939BPM0"/>
<dbReference type="Gene3D" id="1.10.287.1700">
    <property type="match status" value="1"/>
</dbReference>
<evidence type="ECO:0000256" key="2">
    <source>
        <dbReference type="ARBA" id="ARBA00010004"/>
    </source>
</evidence>
<dbReference type="GO" id="GO:0009288">
    <property type="term" value="C:bacterial-type flagellum"/>
    <property type="evidence" value="ECO:0007669"/>
    <property type="project" value="InterPro"/>
</dbReference>
<dbReference type="GO" id="GO:0015031">
    <property type="term" value="P:protein transport"/>
    <property type="evidence" value="ECO:0007669"/>
    <property type="project" value="UniProtKB-KW"/>
</dbReference>
<evidence type="ECO:0000256" key="5">
    <source>
        <dbReference type="ARBA" id="ARBA00022475"/>
    </source>
</evidence>
<dbReference type="PRINTS" id="PR01004">
    <property type="entry name" value="FLGFLIJ"/>
</dbReference>
<keyword evidence="10" id="KW-1006">Bacterial flagellum protein export</keyword>
<dbReference type="GO" id="GO:0003774">
    <property type="term" value="F:cytoskeletal motor activity"/>
    <property type="evidence" value="ECO:0007669"/>
    <property type="project" value="InterPro"/>
</dbReference>
<evidence type="ECO:0000313" key="13">
    <source>
        <dbReference type="Proteomes" id="UP000717624"/>
    </source>
</evidence>
<dbReference type="InterPro" id="IPR012823">
    <property type="entry name" value="Flagell_FliJ"/>
</dbReference>
<accession>A0A939BPM0</accession>
<comment type="caution">
    <text evidence="12">The sequence shown here is derived from an EMBL/GenBank/DDBJ whole genome shotgun (WGS) entry which is preliminary data.</text>
</comment>
<feature type="coiled-coil region" evidence="11">
    <location>
        <begin position="26"/>
        <end position="53"/>
    </location>
</feature>
<dbReference type="InterPro" id="IPR018006">
    <property type="entry name" value="Flag_FliJ_proteobac"/>
</dbReference>
<sequence>MAKFTYHLQKVLDLKEKETEQARWALGKSLQKKEEEEKKLDRLTERRNRLTDYLFEVQDQACSAAQLIEISRYRQVMDRAIDQQLVAIHGCELEAERHKVILTERMRESQLWQKLRERSQEQFQYAESVKEQKELDEIGLIRYIRRSN</sequence>
<keyword evidence="13" id="KW-1185">Reference proteome</keyword>
<dbReference type="InterPro" id="IPR052570">
    <property type="entry name" value="FliJ"/>
</dbReference>
<keyword evidence="7" id="KW-1005">Bacterial flagellum biogenesis</keyword>
<evidence type="ECO:0000256" key="7">
    <source>
        <dbReference type="ARBA" id="ARBA00022795"/>
    </source>
</evidence>
<comment type="subcellular location">
    <subcellularLocation>
        <location evidence="1">Cell membrane</location>
        <topology evidence="1">Peripheral membrane protein</topology>
        <orientation evidence="1">Cytoplasmic side</orientation>
    </subcellularLocation>
</comment>
<gene>
    <name evidence="12" type="ORF">JOD01_002229</name>
</gene>
<keyword evidence="9" id="KW-0472">Membrane</keyword>
<evidence type="ECO:0000256" key="11">
    <source>
        <dbReference type="SAM" id="Coils"/>
    </source>
</evidence>
<keyword evidence="4" id="KW-0813">Transport</keyword>
<evidence type="ECO:0000256" key="10">
    <source>
        <dbReference type="ARBA" id="ARBA00023225"/>
    </source>
</evidence>
<comment type="similarity">
    <text evidence="2">Belongs to the FliJ family.</text>
</comment>
<keyword evidence="12" id="KW-0282">Flagellum</keyword>
<proteinExistence type="inferred from homology"/>
<name>A0A939BPM0_9BACL</name>
<dbReference type="Pfam" id="PF02050">
    <property type="entry name" value="FliJ"/>
    <property type="match status" value="1"/>
</dbReference>
<dbReference type="NCBIfam" id="TIGR02473">
    <property type="entry name" value="flagell_FliJ"/>
    <property type="match status" value="1"/>
</dbReference>
<keyword evidence="12" id="KW-0969">Cilium</keyword>
<keyword evidence="5" id="KW-1003">Cell membrane</keyword>
<dbReference type="GO" id="GO:0071973">
    <property type="term" value="P:bacterial-type flagellum-dependent cell motility"/>
    <property type="evidence" value="ECO:0007669"/>
    <property type="project" value="InterPro"/>
</dbReference>
<reference evidence="12" key="1">
    <citation type="submission" date="2021-01" db="EMBL/GenBank/DDBJ databases">
        <title>Genomic Encyclopedia of Type Strains, Phase IV (KMG-IV): sequencing the most valuable type-strain genomes for metagenomic binning, comparative biology and taxonomic classification.</title>
        <authorList>
            <person name="Goeker M."/>
        </authorList>
    </citation>
    <scope>NUCLEOTIDE SEQUENCE</scope>
    <source>
        <strain evidence="12">DSM 25523</strain>
    </source>
</reference>
<evidence type="ECO:0000313" key="12">
    <source>
        <dbReference type="EMBL" id="MBM7590625.1"/>
    </source>
</evidence>
<dbReference type="RefSeq" id="WP_204518361.1">
    <property type="nucleotide sequence ID" value="NZ_BAABIN010000002.1"/>
</dbReference>
<dbReference type="GO" id="GO:0005886">
    <property type="term" value="C:plasma membrane"/>
    <property type="evidence" value="ECO:0007669"/>
    <property type="project" value="UniProtKB-SubCell"/>
</dbReference>